<dbReference type="GO" id="GO:0005886">
    <property type="term" value="C:plasma membrane"/>
    <property type="evidence" value="ECO:0007669"/>
    <property type="project" value="UniProtKB-SubCell"/>
</dbReference>
<feature type="transmembrane region" description="Helical" evidence="7">
    <location>
        <begin position="7"/>
        <end position="26"/>
    </location>
</feature>
<keyword evidence="4 7" id="KW-0812">Transmembrane</keyword>
<proteinExistence type="inferred from homology"/>
<dbReference type="EMBL" id="FWXT01000001">
    <property type="protein sequence ID" value="SMC49777.1"/>
    <property type="molecule type" value="Genomic_DNA"/>
</dbReference>
<evidence type="ECO:0000313" key="10">
    <source>
        <dbReference type="Proteomes" id="UP000192756"/>
    </source>
</evidence>
<dbReference type="Pfam" id="PF04239">
    <property type="entry name" value="DUF421"/>
    <property type="match status" value="1"/>
</dbReference>
<comment type="subcellular location">
    <subcellularLocation>
        <location evidence="1">Cell membrane</location>
        <topology evidence="1">Multi-pass membrane protein</topology>
    </subcellularLocation>
</comment>
<evidence type="ECO:0000256" key="4">
    <source>
        <dbReference type="ARBA" id="ARBA00022692"/>
    </source>
</evidence>
<dbReference type="AlphaFoldDB" id="A0A1W1ZN37"/>
<evidence type="ECO:0000313" key="9">
    <source>
        <dbReference type="EMBL" id="SMC49777.1"/>
    </source>
</evidence>
<keyword evidence="6 7" id="KW-0472">Membrane</keyword>
<dbReference type="Proteomes" id="UP000192756">
    <property type="component" value="Unassembled WGS sequence"/>
</dbReference>
<dbReference type="InterPro" id="IPR023090">
    <property type="entry name" value="UPF0702_alpha/beta_dom_sf"/>
</dbReference>
<evidence type="ECO:0000256" key="3">
    <source>
        <dbReference type="ARBA" id="ARBA00022475"/>
    </source>
</evidence>
<dbReference type="Gene3D" id="3.30.240.20">
    <property type="entry name" value="bsu07140 like domains"/>
    <property type="match status" value="1"/>
</dbReference>
<name>A0A1W1ZN37_9SPHI</name>
<evidence type="ECO:0000259" key="8">
    <source>
        <dbReference type="Pfam" id="PF04239"/>
    </source>
</evidence>
<reference evidence="10" key="1">
    <citation type="submission" date="2017-04" db="EMBL/GenBank/DDBJ databases">
        <authorList>
            <person name="Varghese N."/>
            <person name="Submissions S."/>
        </authorList>
    </citation>
    <scope>NUCLEOTIDE SEQUENCE [LARGE SCALE GENOMIC DNA]</scope>
    <source>
        <strain evidence="10">DSM 12126</strain>
    </source>
</reference>
<sequence length="171" mass="19112">MNAYLDITLRSLAVYAFMLAAIRLTGKKELSQLNTTDVVLILLISNAVQNAMVGSNTSLLGGLVAAAVLFVLNFVLKKAMFKSQWFRELLTEKPEILIHNGNLDFAMLSKLGITNEELREAIREHGVEKYKDVKLAILEADGNISIITGDEHLKQSQYKRKRKHKSLGDLN</sequence>
<evidence type="ECO:0000256" key="1">
    <source>
        <dbReference type="ARBA" id="ARBA00004651"/>
    </source>
</evidence>
<accession>A0A1W1ZN37</accession>
<dbReference type="PANTHER" id="PTHR34582">
    <property type="entry name" value="UPF0702 TRANSMEMBRANE PROTEIN YCAP"/>
    <property type="match status" value="1"/>
</dbReference>
<gene>
    <name evidence="9" type="ORF">SAMN04488524_0850</name>
</gene>
<keyword evidence="3" id="KW-1003">Cell membrane</keyword>
<protein>
    <recommendedName>
        <fullName evidence="8">YetF C-terminal domain-containing protein</fullName>
    </recommendedName>
</protein>
<comment type="similarity">
    <text evidence="2">Belongs to the UPF0702 family.</text>
</comment>
<evidence type="ECO:0000256" key="2">
    <source>
        <dbReference type="ARBA" id="ARBA00006448"/>
    </source>
</evidence>
<organism evidence="9 10">
    <name type="scientific">Pedobacter africanus</name>
    <dbReference type="NCBI Taxonomy" id="151894"/>
    <lineage>
        <taxon>Bacteria</taxon>
        <taxon>Pseudomonadati</taxon>
        <taxon>Bacteroidota</taxon>
        <taxon>Sphingobacteriia</taxon>
        <taxon>Sphingobacteriales</taxon>
        <taxon>Sphingobacteriaceae</taxon>
        <taxon>Pedobacter</taxon>
    </lineage>
</organism>
<keyword evidence="5 7" id="KW-1133">Transmembrane helix</keyword>
<evidence type="ECO:0000256" key="7">
    <source>
        <dbReference type="SAM" id="Phobius"/>
    </source>
</evidence>
<feature type="transmembrane region" description="Helical" evidence="7">
    <location>
        <begin position="58"/>
        <end position="76"/>
    </location>
</feature>
<dbReference type="STRING" id="151894.SAMN04488524_0850"/>
<dbReference type="RefSeq" id="WP_084237147.1">
    <property type="nucleotide sequence ID" value="NZ_FWXT01000001.1"/>
</dbReference>
<keyword evidence="10" id="KW-1185">Reference proteome</keyword>
<evidence type="ECO:0000256" key="5">
    <source>
        <dbReference type="ARBA" id="ARBA00022989"/>
    </source>
</evidence>
<feature type="domain" description="YetF C-terminal" evidence="8">
    <location>
        <begin position="82"/>
        <end position="152"/>
    </location>
</feature>
<dbReference type="OrthoDB" id="9778331at2"/>
<evidence type="ECO:0000256" key="6">
    <source>
        <dbReference type="ARBA" id="ARBA00023136"/>
    </source>
</evidence>
<dbReference type="InterPro" id="IPR007353">
    <property type="entry name" value="DUF421"/>
</dbReference>
<dbReference type="PANTHER" id="PTHR34582:SF6">
    <property type="entry name" value="UPF0702 TRANSMEMBRANE PROTEIN YCAP"/>
    <property type="match status" value="1"/>
</dbReference>